<organism evidence="1 2">
    <name type="scientific">Eretmocerus hayati</name>
    <dbReference type="NCBI Taxonomy" id="131215"/>
    <lineage>
        <taxon>Eukaryota</taxon>
        <taxon>Metazoa</taxon>
        <taxon>Ecdysozoa</taxon>
        <taxon>Arthropoda</taxon>
        <taxon>Hexapoda</taxon>
        <taxon>Insecta</taxon>
        <taxon>Pterygota</taxon>
        <taxon>Neoptera</taxon>
        <taxon>Endopterygota</taxon>
        <taxon>Hymenoptera</taxon>
        <taxon>Apocrita</taxon>
        <taxon>Proctotrupomorpha</taxon>
        <taxon>Chalcidoidea</taxon>
        <taxon>Aphelinidae</taxon>
        <taxon>Aphelininae</taxon>
        <taxon>Eretmocerus</taxon>
    </lineage>
</organism>
<proteinExistence type="predicted"/>
<protein>
    <submittedName>
        <fullName evidence="1">Uncharacterized protein</fullName>
    </submittedName>
</protein>
<dbReference type="Proteomes" id="UP001239111">
    <property type="component" value="Chromosome 4"/>
</dbReference>
<name>A0ACC2N2I0_9HYME</name>
<sequence>MNCFRSRLENGIVKSDHDSIFCCTKHSVLISAGPGESSLTENERLAQQPVKLILESTCHHAYSSCKNDPECQSLLQPVLDHCNLSNCARNTCMSSLQHFYKMAKHKHSIEIAFCLCKKNEGKRDECMLAQSKMHPACAHRFPSGTEIPTCDALADTCRQDPMCRVRLERYEQNCAVDSLTKKCAGAPQSCRTAMLGILGTDLRSECDCRGAELTPLYQCLGWQRLLWVNPCVGEFLMDTTLAISHIRRIGCLIS</sequence>
<comment type="caution">
    <text evidence="1">The sequence shown here is derived from an EMBL/GenBank/DDBJ whole genome shotgun (WGS) entry which is preliminary data.</text>
</comment>
<evidence type="ECO:0000313" key="2">
    <source>
        <dbReference type="Proteomes" id="UP001239111"/>
    </source>
</evidence>
<dbReference type="EMBL" id="CM056744">
    <property type="protein sequence ID" value="KAJ8665227.1"/>
    <property type="molecule type" value="Genomic_DNA"/>
</dbReference>
<gene>
    <name evidence="1" type="ORF">QAD02_006889</name>
</gene>
<reference evidence="1" key="1">
    <citation type="submission" date="2023-04" db="EMBL/GenBank/DDBJ databases">
        <title>A chromosome-level genome assembly of the parasitoid wasp Eretmocerus hayati.</title>
        <authorList>
            <person name="Zhong Y."/>
            <person name="Liu S."/>
            <person name="Liu Y."/>
        </authorList>
    </citation>
    <scope>NUCLEOTIDE SEQUENCE</scope>
    <source>
        <strain evidence="1">ZJU_SS_LIU_2023</strain>
    </source>
</reference>
<accession>A0ACC2N2I0</accession>
<evidence type="ECO:0000313" key="1">
    <source>
        <dbReference type="EMBL" id="KAJ8665227.1"/>
    </source>
</evidence>
<keyword evidence="2" id="KW-1185">Reference proteome</keyword>